<dbReference type="AlphaFoldDB" id="A0A0B1SPI3"/>
<evidence type="ECO:0000313" key="2">
    <source>
        <dbReference type="Proteomes" id="UP000053660"/>
    </source>
</evidence>
<proteinExistence type="predicted"/>
<evidence type="ECO:0000313" key="1">
    <source>
        <dbReference type="EMBL" id="KHJ87218.1"/>
    </source>
</evidence>
<sequence>MWIISECTAFCDFRVETENAQIDVTLVWKNLTIHPKIEDAITNNVNPRLEVVKKVVQGLGLSHLELQWTGRNGAISIALRPRGSKKEIGLAQNNKMICVSSDVLATLDGLVRAKRDTRDSSAKEASPLLDFSCSAPQGQCSMSSCSFCFDVDFNLAKKNSASAFSLSECIPK</sequence>
<keyword evidence="2" id="KW-1185">Reference proteome</keyword>
<reference evidence="1 2" key="1">
    <citation type="submission" date="2014-03" db="EMBL/GenBank/DDBJ databases">
        <title>Draft genome of the hookworm Oesophagostomum dentatum.</title>
        <authorList>
            <person name="Mitreva M."/>
        </authorList>
    </citation>
    <scope>NUCLEOTIDE SEQUENCE [LARGE SCALE GENOMIC DNA]</scope>
    <source>
        <strain evidence="1 2">OD-Hann</strain>
    </source>
</reference>
<organism evidence="1 2">
    <name type="scientific">Oesophagostomum dentatum</name>
    <name type="common">Nodular worm</name>
    <dbReference type="NCBI Taxonomy" id="61180"/>
    <lineage>
        <taxon>Eukaryota</taxon>
        <taxon>Metazoa</taxon>
        <taxon>Ecdysozoa</taxon>
        <taxon>Nematoda</taxon>
        <taxon>Chromadorea</taxon>
        <taxon>Rhabditida</taxon>
        <taxon>Rhabditina</taxon>
        <taxon>Rhabditomorpha</taxon>
        <taxon>Strongyloidea</taxon>
        <taxon>Strongylidae</taxon>
        <taxon>Oesophagostomum</taxon>
    </lineage>
</organism>
<name>A0A0B1SPI3_OESDE</name>
<gene>
    <name evidence="1" type="ORF">OESDEN_13012</name>
</gene>
<protein>
    <submittedName>
        <fullName evidence="1">Uncharacterized protein</fullName>
    </submittedName>
</protein>
<dbReference type="Proteomes" id="UP000053660">
    <property type="component" value="Unassembled WGS sequence"/>
</dbReference>
<dbReference type="EMBL" id="KN558259">
    <property type="protein sequence ID" value="KHJ87218.1"/>
    <property type="molecule type" value="Genomic_DNA"/>
</dbReference>
<accession>A0A0B1SPI3</accession>
<dbReference type="OrthoDB" id="5899784at2759"/>